<comment type="similarity">
    <text evidence="1">Belongs to the serpin family.</text>
</comment>
<dbReference type="RefSeq" id="WP_394840203.1">
    <property type="nucleotide sequence ID" value="NZ_CP089929.1"/>
</dbReference>
<dbReference type="Pfam" id="PF00079">
    <property type="entry name" value="Serpin"/>
    <property type="match status" value="1"/>
</dbReference>
<evidence type="ECO:0000256" key="1">
    <source>
        <dbReference type="RuleBase" id="RU000411"/>
    </source>
</evidence>
<dbReference type="InterPro" id="IPR023796">
    <property type="entry name" value="Serpin_dom"/>
</dbReference>
<keyword evidence="3" id="KW-0732">Signal</keyword>
<dbReference type="SUPFAM" id="SSF56574">
    <property type="entry name" value="Serpins"/>
    <property type="match status" value="1"/>
</dbReference>
<feature type="signal peptide" evidence="3">
    <location>
        <begin position="1"/>
        <end position="21"/>
    </location>
</feature>
<reference evidence="5" key="1">
    <citation type="submission" date="2021-12" db="EMBL/GenBank/DDBJ databases">
        <title>Discovery of the Pendulisporaceae a myxobacterial family with distinct sporulation behavior and unique specialized metabolism.</title>
        <authorList>
            <person name="Garcia R."/>
            <person name="Popoff A."/>
            <person name="Bader C.D."/>
            <person name="Loehr J."/>
            <person name="Walesch S."/>
            <person name="Walt C."/>
            <person name="Boldt J."/>
            <person name="Bunk B."/>
            <person name="Haeckl F.J.F.P.J."/>
            <person name="Gunesch A.P."/>
            <person name="Birkelbach J."/>
            <person name="Nuebel U."/>
            <person name="Pietschmann T."/>
            <person name="Bach T."/>
            <person name="Mueller R."/>
        </authorList>
    </citation>
    <scope>NUCLEOTIDE SEQUENCE</scope>
    <source>
        <strain evidence="5">MSr11367</strain>
    </source>
</reference>
<protein>
    <submittedName>
        <fullName evidence="5">Serpin family protein</fullName>
    </submittedName>
</protein>
<proteinExistence type="inferred from homology"/>
<feature type="domain" description="Serpin" evidence="4">
    <location>
        <begin position="86"/>
        <end position="453"/>
    </location>
</feature>
<dbReference type="InterPro" id="IPR036186">
    <property type="entry name" value="Serpin_sf"/>
</dbReference>
<keyword evidence="6" id="KW-1185">Reference proteome</keyword>
<dbReference type="Gene3D" id="2.30.39.10">
    <property type="entry name" value="Alpha-1-antitrypsin, domain 1"/>
    <property type="match status" value="1"/>
</dbReference>
<dbReference type="Gene3D" id="3.30.497.10">
    <property type="entry name" value="Antithrombin, subunit I, domain 2"/>
    <property type="match status" value="1"/>
</dbReference>
<accession>A0ABZ2LKY2</accession>
<dbReference type="SMART" id="SM00093">
    <property type="entry name" value="SERPIN"/>
    <property type="match status" value="1"/>
</dbReference>
<feature type="chain" id="PRO_5045663811" evidence="3">
    <location>
        <begin position="22"/>
        <end position="456"/>
    </location>
</feature>
<dbReference type="InterPro" id="IPR023795">
    <property type="entry name" value="Serpin_CS"/>
</dbReference>
<dbReference type="PANTHER" id="PTHR11461">
    <property type="entry name" value="SERINE PROTEASE INHIBITOR, SERPIN"/>
    <property type="match status" value="1"/>
</dbReference>
<evidence type="ECO:0000313" key="5">
    <source>
        <dbReference type="EMBL" id="WXB10528.1"/>
    </source>
</evidence>
<dbReference type="Proteomes" id="UP001374803">
    <property type="component" value="Chromosome"/>
</dbReference>
<name>A0ABZ2LKY2_9BACT</name>
<dbReference type="PROSITE" id="PS00284">
    <property type="entry name" value="SERPIN"/>
    <property type="match status" value="1"/>
</dbReference>
<evidence type="ECO:0000256" key="2">
    <source>
        <dbReference type="SAM" id="MobiDB-lite"/>
    </source>
</evidence>
<dbReference type="InterPro" id="IPR042185">
    <property type="entry name" value="Serpin_sf_2"/>
</dbReference>
<evidence type="ECO:0000256" key="3">
    <source>
        <dbReference type="SAM" id="SignalP"/>
    </source>
</evidence>
<dbReference type="CDD" id="cd19590">
    <property type="entry name" value="serpin_thermopin-like"/>
    <property type="match status" value="1"/>
</dbReference>
<dbReference type="InterPro" id="IPR042178">
    <property type="entry name" value="Serpin_sf_1"/>
</dbReference>
<dbReference type="InterPro" id="IPR000215">
    <property type="entry name" value="Serpin_fam"/>
</dbReference>
<feature type="compositionally biased region" description="Low complexity" evidence="2">
    <location>
        <begin position="43"/>
        <end position="70"/>
    </location>
</feature>
<sequence length="456" mass="49602">MTIRRLAPLVASLLGVGAAHCNSNPPPESQTPSTAQPQPPAEPIATAPTPAPSASTMPSASDTPASSATSPEIVTRFAHDSNLFGFDLYQRVRTQKGNIAVSSASITTALTMTWAGAKGDTADQMRKVLHLEGTPQEVLQSAGKLSSALQEPARPIKFRIANRLFGEKTFKFESPFLESTKAAFGAPLEGVDFIKAPEPARVRINTWVEEQTEKRIKDLIPAGVIKTDARLVLVNAIYFLGDWNTPFDKERTKPAAFQLSATSKKDVPTMRREDRLRFVQQDGLKALEIGYKGGQMSMLFVLPDKVDGVEALEKSLDNGKIADLVSALQPQTVNVTLPRFEINPTASLALGERLQEMGMPLAFDRRKADFTGIANPPSPQDRLYISDVFHKAFVKVDEKGTEAAAATAVVMMRATAMPMPEKVAQFHADHPFLFFIRDNATGMILFNGRVSDPSAK</sequence>
<evidence type="ECO:0000259" key="4">
    <source>
        <dbReference type="SMART" id="SM00093"/>
    </source>
</evidence>
<dbReference type="PANTHER" id="PTHR11461:SF211">
    <property type="entry name" value="GH10112P-RELATED"/>
    <property type="match status" value="1"/>
</dbReference>
<organism evidence="5 6">
    <name type="scientific">Pendulispora rubella</name>
    <dbReference type="NCBI Taxonomy" id="2741070"/>
    <lineage>
        <taxon>Bacteria</taxon>
        <taxon>Pseudomonadati</taxon>
        <taxon>Myxococcota</taxon>
        <taxon>Myxococcia</taxon>
        <taxon>Myxococcales</taxon>
        <taxon>Sorangiineae</taxon>
        <taxon>Pendulisporaceae</taxon>
        <taxon>Pendulispora</taxon>
    </lineage>
</organism>
<dbReference type="EMBL" id="CP089983">
    <property type="protein sequence ID" value="WXB10528.1"/>
    <property type="molecule type" value="Genomic_DNA"/>
</dbReference>
<feature type="region of interest" description="Disordered" evidence="2">
    <location>
        <begin position="20"/>
        <end position="70"/>
    </location>
</feature>
<evidence type="ECO:0000313" key="6">
    <source>
        <dbReference type="Proteomes" id="UP001374803"/>
    </source>
</evidence>
<gene>
    <name evidence="5" type="ORF">LVJ94_25290</name>
</gene>